<dbReference type="RefSeq" id="WP_144069456.1">
    <property type="nucleotide sequence ID" value="NZ_CP041636.1"/>
</dbReference>
<evidence type="ECO:0000256" key="1">
    <source>
        <dbReference type="SAM" id="SignalP"/>
    </source>
</evidence>
<dbReference type="GO" id="GO:0020037">
    <property type="term" value="F:heme binding"/>
    <property type="evidence" value="ECO:0007669"/>
    <property type="project" value="InterPro"/>
</dbReference>
<dbReference type="Gene3D" id="1.10.760.10">
    <property type="entry name" value="Cytochrome c-like domain"/>
    <property type="match status" value="1"/>
</dbReference>
<protein>
    <recommendedName>
        <fullName evidence="4">Cytochrome c</fullName>
    </recommendedName>
</protein>
<organism evidence="2 3">
    <name type="scientific">Ferrovibrio terrae</name>
    <dbReference type="NCBI Taxonomy" id="2594003"/>
    <lineage>
        <taxon>Bacteria</taxon>
        <taxon>Pseudomonadati</taxon>
        <taxon>Pseudomonadota</taxon>
        <taxon>Alphaproteobacteria</taxon>
        <taxon>Rhodospirillales</taxon>
        <taxon>Rhodospirillaceae</taxon>
        <taxon>Ferrovibrio</taxon>
    </lineage>
</organism>
<keyword evidence="1" id="KW-0732">Signal</keyword>
<dbReference type="SUPFAM" id="SSF46626">
    <property type="entry name" value="Cytochrome c"/>
    <property type="match status" value="1"/>
</dbReference>
<feature type="signal peptide" evidence="1">
    <location>
        <begin position="1"/>
        <end position="19"/>
    </location>
</feature>
<dbReference type="GO" id="GO:0009055">
    <property type="term" value="F:electron transfer activity"/>
    <property type="evidence" value="ECO:0007669"/>
    <property type="project" value="InterPro"/>
</dbReference>
<keyword evidence="3" id="KW-1185">Reference proteome</keyword>
<evidence type="ECO:0008006" key="4">
    <source>
        <dbReference type="Google" id="ProtNLM"/>
    </source>
</evidence>
<name>A0A516H407_9PROT</name>
<dbReference type="AlphaFoldDB" id="A0A516H407"/>
<accession>A0A516H407</accession>
<sequence length="117" mass="13226">MSMKFVYAAVAAAALLAFAAGSVAQDEREPEEPTVFPEGEYRDEAFYLCTACHGSDLVRAQGHTRERWAEVLKIMVDRHNMAELEGEDLDKTLDYLAKAFPPKGRVYSNPFLNRRQQ</sequence>
<evidence type="ECO:0000313" key="2">
    <source>
        <dbReference type="EMBL" id="QDO98475.1"/>
    </source>
</evidence>
<reference evidence="2 3" key="1">
    <citation type="submission" date="2019-07" db="EMBL/GenBank/DDBJ databases">
        <title>Genome sequencing for Ferrovibrio sp. K5.</title>
        <authorList>
            <person name="Park S.-J."/>
        </authorList>
    </citation>
    <scope>NUCLEOTIDE SEQUENCE [LARGE SCALE GENOMIC DNA]</scope>
    <source>
        <strain evidence="2 3">K5</strain>
    </source>
</reference>
<proteinExistence type="predicted"/>
<evidence type="ECO:0000313" key="3">
    <source>
        <dbReference type="Proteomes" id="UP000317496"/>
    </source>
</evidence>
<dbReference type="OrthoDB" id="9805828at2"/>
<feature type="chain" id="PRO_5021841369" description="Cytochrome c" evidence="1">
    <location>
        <begin position="20"/>
        <end position="117"/>
    </location>
</feature>
<dbReference type="EMBL" id="CP041636">
    <property type="protein sequence ID" value="QDO98475.1"/>
    <property type="molecule type" value="Genomic_DNA"/>
</dbReference>
<dbReference type="KEGG" id="fer:FNB15_14840"/>
<dbReference type="InterPro" id="IPR036909">
    <property type="entry name" value="Cyt_c-like_dom_sf"/>
</dbReference>
<gene>
    <name evidence="2" type="ORF">FNB15_14840</name>
</gene>
<dbReference type="Proteomes" id="UP000317496">
    <property type="component" value="Chromosome"/>
</dbReference>